<organism evidence="7 8">
    <name type="scientific">Thermogymnomonas acidicola</name>
    <dbReference type="NCBI Taxonomy" id="399579"/>
    <lineage>
        <taxon>Archaea</taxon>
        <taxon>Methanobacteriati</taxon>
        <taxon>Thermoplasmatota</taxon>
        <taxon>Thermoplasmata</taxon>
        <taxon>Thermoplasmatales</taxon>
        <taxon>Thermogymnomonas</taxon>
    </lineage>
</organism>
<reference evidence="7" key="1">
    <citation type="journal article" date="2014" name="Int. J. Syst. Evol. Microbiol.">
        <title>Complete genome sequence of Corynebacterium casei LMG S-19264T (=DSM 44701T), isolated from a smear-ripened cheese.</title>
        <authorList>
            <consortium name="US DOE Joint Genome Institute (JGI-PGF)"/>
            <person name="Walter F."/>
            <person name="Albersmeier A."/>
            <person name="Kalinowski J."/>
            <person name="Ruckert C."/>
        </authorList>
    </citation>
    <scope>NUCLEOTIDE SEQUENCE</scope>
    <source>
        <strain evidence="7">JCM 13583</strain>
    </source>
</reference>
<evidence type="ECO:0000313" key="8">
    <source>
        <dbReference type="Proteomes" id="UP000632195"/>
    </source>
</evidence>
<name>A0AA37BPH7_9ARCH</name>
<dbReference type="InterPro" id="IPR009053">
    <property type="entry name" value="Prefoldin"/>
</dbReference>
<dbReference type="Gene3D" id="1.10.287.370">
    <property type="match status" value="1"/>
</dbReference>
<evidence type="ECO:0000256" key="3">
    <source>
        <dbReference type="ARBA" id="ARBA00023186"/>
    </source>
</evidence>
<dbReference type="Pfam" id="PF02996">
    <property type="entry name" value="Prefoldin"/>
    <property type="match status" value="1"/>
</dbReference>
<comment type="subcellular location">
    <subcellularLocation>
        <location evidence="5">Cytoplasm</location>
    </subcellularLocation>
</comment>
<dbReference type="NCBIfam" id="TIGR00293">
    <property type="entry name" value="prefoldin subunit alpha"/>
    <property type="match status" value="1"/>
</dbReference>
<reference evidence="7" key="2">
    <citation type="submission" date="2022-09" db="EMBL/GenBank/DDBJ databases">
        <authorList>
            <person name="Sun Q."/>
            <person name="Ohkuma M."/>
        </authorList>
    </citation>
    <scope>NUCLEOTIDE SEQUENCE</scope>
    <source>
        <strain evidence="7">JCM 13583</strain>
    </source>
</reference>
<evidence type="ECO:0000313" key="7">
    <source>
        <dbReference type="EMBL" id="GGM66797.1"/>
    </source>
</evidence>
<dbReference type="AlphaFoldDB" id="A0AA37BPH7"/>
<accession>A0AA37BPH7</accession>
<gene>
    <name evidence="5" type="primary">pfdA</name>
    <name evidence="7" type="ORF">GCM10007108_01240</name>
</gene>
<keyword evidence="5" id="KW-0963">Cytoplasm</keyword>
<evidence type="ECO:0000256" key="2">
    <source>
        <dbReference type="ARBA" id="ARBA00011716"/>
    </source>
</evidence>
<comment type="caution">
    <text evidence="7">The sequence shown here is derived from an EMBL/GenBank/DDBJ whole genome shotgun (WGS) entry which is preliminary data.</text>
</comment>
<proteinExistence type="inferred from homology"/>
<comment type="similarity">
    <text evidence="1">Belongs to the prefoldin subunit alpha family.</text>
</comment>
<dbReference type="Proteomes" id="UP000632195">
    <property type="component" value="Unassembled WGS sequence"/>
</dbReference>
<dbReference type="GO" id="GO:0051082">
    <property type="term" value="F:unfolded protein binding"/>
    <property type="evidence" value="ECO:0007669"/>
    <property type="project" value="UniProtKB-UniRule"/>
</dbReference>
<dbReference type="InterPro" id="IPR004127">
    <property type="entry name" value="Prefoldin_subunit_alpha"/>
</dbReference>
<dbReference type="EMBL" id="BMNY01000001">
    <property type="protein sequence ID" value="GGM66797.1"/>
    <property type="molecule type" value="Genomic_DNA"/>
</dbReference>
<keyword evidence="8" id="KW-1185">Reference proteome</keyword>
<evidence type="ECO:0000256" key="6">
    <source>
        <dbReference type="NCBIfam" id="TIGR00293"/>
    </source>
</evidence>
<evidence type="ECO:0000256" key="5">
    <source>
        <dbReference type="HAMAP-Rule" id="MF_00308"/>
    </source>
</evidence>
<comment type="subunit">
    <text evidence="2 5">Heterohexamer of two alpha and four beta subunits.</text>
</comment>
<sequence length="135" mass="15014">MAGEEQVDVAEQIQYIKGLIDTTEAQIQVLSRALEDMIRARSILEDASLRSSKSLRVSIGAGIYVDAKLNLEEKVMVPIGSDTYIQESAEDAVKRLKSNEEEVKDSLGRLYAQRDELTIRYNNLLALVQASAQGR</sequence>
<comment type="function">
    <text evidence="4 5">Molecular chaperone capable of stabilizing a range of proteins. Seems to fulfill an ATP-independent, HSP70-like function in archaeal de novo protein folding.</text>
</comment>
<dbReference type="RefSeq" id="WP_188679439.1">
    <property type="nucleotide sequence ID" value="NZ_BMNY01000001.1"/>
</dbReference>
<dbReference type="HAMAP" id="MF_00308">
    <property type="entry name" value="PfdA"/>
    <property type="match status" value="1"/>
</dbReference>
<evidence type="ECO:0000256" key="1">
    <source>
        <dbReference type="ARBA" id="ARBA00010048"/>
    </source>
</evidence>
<dbReference type="GO" id="GO:0006457">
    <property type="term" value="P:protein folding"/>
    <property type="evidence" value="ECO:0007669"/>
    <property type="project" value="UniProtKB-UniRule"/>
</dbReference>
<dbReference type="InterPro" id="IPR011599">
    <property type="entry name" value="PFD_alpha_archaea"/>
</dbReference>
<dbReference type="GO" id="GO:0016272">
    <property type="term" value="C:prefoldin complex"/>
    <property type="evidence" value="ECO:0007669"/>
    <property type="project" value="UniProtKB-UniRule"/>
</dbReference>
<dbReference type="GO" id="GO:0005737">
    <property type="term" value="C:cytoplasm"/>
    <property type="evidence" value="ECO:0007669"/>
    <property type="project" value="UniProtKB-SubCell"/>
</dbReference>
<comment type="similarity">
    <text evidence="5">Belongs to the prefoldin alpha subunit family.</text>
</comment>
<protein>
    <recommendedName>
        <fullName evidence="5 6">Prefoldin subunit alpha</fullName>
    </recommendedName>
    <alternativeName>
        <fullName evidence="5">GimC subunit alpha</fullName>
    </alternativeName>
</protein>
<dbReference type="SUPFAM" id="SSF46579">
    <property type="entry name" value="Prefoldin"/>
    <property type="match status" value="1"/>
</dbReference>
<evidence type="ECO:0000256" key="4">
    <source>
        <dbReference type="ARBA" id="ARBA00025077"/>
    </source>
</evidence>
<keyword evidence="3 5" id="KW-0143">Chaperone</keyword>